<gene>
    <name evidence="2" type="ORF">HEQ75_15915</name>
</gene>
<keyword evidence="1" id="KW-0472">Membrane</keyword>
<dbReference type="RefSeq" id="WP_168032351.1">
    <property type="nucleotide sequence ID" value="NZ_JAAVNE010000025.1"/>
</dbReference>
<name>A0ABX1EBQ7_9PROT</name>
<evidence type="ECO:0000313" key="3">
    <source>
        <dbReference type="Proteomes" id="UP000787635"/>
    </source>
</evidence>
<evidence type="ECO:0000313" key="2">
    <source>
        <dbReference type="EMBL" id="NKC32350.1"/>
    </source>
</evidence>
<accession>A0ABX1EBQ7</accession>
<keyword evidence="3" id="KW-1185">Reference proteome</keyword>
<dbReference type="EMBL" id="JAAVNE010000025">
    <property type="protein sequence ID" value="NKC32350.1"/>
    <property type="molecule type" value="Genomic_DNA"/>
</dbReference>
<proteinExistence type="predicted"/>
<dbReference type="Proteomes" id="UP000787635">
    <property type="component" value="Unassembled WGS sequence"/>
</dbReference>
<keyword evidence="1" id="KW-1133">Transmembrane helix</keyword>
<keyword evidence="1" id="KW-0812">Transmembrane</keyword>
<comment type="caution">
    <text evidence="2">The sequence shown here is derived from an EMBL/GenBank/DDBJ whole genome shotgun (WGS) entry which is preliminary data.</text>
</comment>
<evidence type="ECO:0000256" key="1">
    <source>
        <dbReference type="SAM" id="Phobius"/>
    </source>
</evidence>
<feature type="transmembrane region" description="Helical" evidence="1">
    <location>
        <begin position="6"/>
        <end position="29"/>
    </location>
</feature>
<reference evidence="2 3" key="1">
    <citation type="submission" date="2020-03" db="EMBL/GenBank/DDBJ databases">
        <title>Roseomonas selenitidurans sp. nov. isolated from urban soil.</title>
        <authorList>
            <person name="Liu H."/>
        </authorList>
    </citation>
    <scope>NUCLEOTIDE SEQUENCE [LARGE SCALE GENOMIC DNA]</scope>
    <source>
        <strain evidence="2 3">BU-1</strain>
    </source>
</reference>
<protein>
    <submittedName>
        <fullName evidence="2">Uncharacterized protein</fullName>
    </submittedName>
</protein>
<sequence>MLATALELAWAACAVLAAWLGIRIALLLLRRKGRLPGATGPGTLLHLRDVQGMLGFGLAAWVLAQLLHRINMA</sequence>
<organism evidence="2 3">
    <name type="scientific">Falsiroseomonas selenitidurans</name>
    <dbReference type="NCBI Taxonomy" id="2716335"/>
    <lineage>
        <taxon>Bacteria</taxon>
        <taxon>Pseudomonadati</taxon>
        <taxon>Pseudomonadota</taxon>
        <taxon>Alphaproteobacteria</taxon>
        <taxon>Acetobacterales</taxon>
        <taxon>Roseomonadaceae</taxon>
        <taxon>Falsiroseomonas</taxon>
    </lineage>
</organism>